<dbReference type="RefSeq" id="WP_106568375.1">
    <property type="nucleotide sequence ID" value="NZ_PYGF01000011.1"/>
</dbReference>
<evidence type="ECO:0000259" key="1">
    <source>
        <dbReference type="Pfam" id="PF12728"/>
    </source>
</evidence>
<protein>
    <submittedName>
        <fullName evidence="2">Helix-turn-helix protein</fullName>
    </submittedName>
</protein>
<dbReference type="Pfam" id="PF12728">
    <property type="entry name" value="HTH_17"/>
    <property type="match status" value="1"/>
</dbReference>
<organism evidence="2 3">
    <name type="scientific">Cecembia rubra</name>
    <dbReference type="NCBI Taxonomy" id="1485585"/>
    <lineage>
        <taxon>Bacteria</taxon>
        <taxon>Pseudomonadati</taxon>
        <taxon>Bacteroidota</taxon>
        <taxon>Cytophagia</taxon>
        <taxon>Cytophagales</taxon>
        <taxon>Cyclobacteriaceae</taxon>
        <taxon>Cecembia</taxon>
    </lineage>
</organism>
<reference evidence="2 3" key="1">
    <citation type="submission" date="2018-03" db="EMBL/GenBank/DDBJ databases">
        <title>Genomic Encyclopedia of Archaeal and Bacterial Type Strains, Phase II (KMG-II): from individual species to whole genera.</title>
        <authorList>
            <person name="Goeker M."/>
        </authorList>
    </citation>
    <scope>NUCLEOTIDE SEQUENCE [LARGE SCALE GENOMIC DNA]</scope>
    <source>
        <strain evidence="2 3">DSM 28057</strain>
    </source>
</reference>
<proteinExistence type="predicted"/>
<feature type="domain" description="Helix-turn-helix" evidence="1">
    <location>
        <begin position="41"/>
        <end position="89"/>
    </location>
</feature>
<evidence type="ECO:0000313" key="3">
    <source>
        <dbReference type="Proteomes" id="UP000240708"/>
    </source>
</evidence>
<dbReference type="PANTHER" id="PTHR34585">
    <property type="match status" value="1"/>
</dbReference>
<evidence type="ECO:0000313" key="2">
    <source>
        <dbReference type="EMBL" id="PSL01917.1"/>
    </source>
</evidence>
<dbReference type="PANTHER" id="PTHR34585:SF22">
    <property type="entry name" value="HELIX-TURN-HELIX DOMAIN-CONTAINING PROTEIN"/>
    <property type="match status" value="1"/>
</dbReference>
<name>A0A2P8DXL9_9BACT</name>
<gene>
    <name evidence="2" type="ORF">CLV48_1115</name>
</gene>
<dbReference type="InterPro" id="IPR009061">
    <property type="entry name" value="DNA-bd_dom_put_sf"/>
</dbReference>
<dbReference type="Proteomes" id="UP000240708">
    <property type="component" value="Unassembled WGS sequence"/>
</dbReference>
<dbReference type="AlphaFoldDB" id="A0A2P8DXL9"/>
<comment type="caution">
    <text evidence="2">The sequence shown here is derived from an EMBL/GenBank/DDBJ whole genome shotgun (WGS) entry which is preliminary data.</text>
</comment>
<dbReference type="SUPFAM" id="SSF46955">
    <property type="entry name" value="Putative DNA-binding domain"/>
    <property type="match status" value="1"/>
</dbReference>
<dbReference type="InterPro" id="IPR041657">
    <property type="entry name" value="HTH_17"/>
</dbReference>
<sequence>MDNLILSTYSPEELTGIINTAVKEAVKSIQTAPQEKTGEKLLSRKETAEKLKISLVTLNDWTKRGMLTSYIIGGRVLYKESEIEKSLNQVKTVKF</sequence>
<accession>A0A2P8DXL9</accession>
<dbReference type="EMBL" id="PYGF01000011">
    <property type="protein sequence ID" value="PSL01917.1"/>
    <property type="molecule type" value="Genomic_DNA"/>
</dbReference>
<keyword evidence="3" id="KW-1185">Reference proteome</keyword>
<dbReference type="OrthoDB" id="1097811at2"/>